<dbReference type="PANTHER" id="PTHR11786:SF0">
    <property type="entry name" value="ARYLAMINE N-ACETYLTRANSFERASE 4-RELATED"/>
    <property type="match status" value="1"/>
</dbReference>
<name>A0ABR0EVT0_ZASCE</name>
<reference evidence="2 3" key="1">
    <citation type="journal article" date="2023" name="G3 (Bethesda)">
        <title>A chromosome-level genome assembly of Zasmidium syzygii isolated from banana leaves.</title>
        <authorList>
            <person name="van Westerhoven A.C."/>
            <person name="Mehrabi R."/>
            <person name="Talebi R."/>
            <person name="Steentjes M.B.F."/>
            <person name="Corcolon B."/>
            <person name="Chong P.A."/>
            <person name="Kema G.H.J."/>
            <person name="Seidl M.F."/>
        </authorList>
    </citation>
    <scope>NUCLEOTIDE SEQUENCE [LARGE SCALE GENOMIC DNA]</scope>
    <source>
        <strain evidence="2 3">P124</strain>
    </source>
</reference>
<gene>
    <name evidence="2" type="ORF">PRZ48_003163</name>
</gene>
<evidence type="ECO:0000313" key="2">
    <source>
        <dbReference type="EMBL" id="KAK4505200.1"/>
    </source>
</evidence>
<dbReference type="InterPro" id="IPR001447">
    <property type="entry name" value="Arylamine_N-AcTrfase"/>
</dbReference>
<evidence type="ECO:0008006" key="4">
    <source>
        <dbReference type="Google" id="ProtNLM"/>
    </source>
</evidence>
<comment type="similarity">
    <text evidence="1">Belongs to the arylamine N-acetyltransferase family.</text>
</comment>
<dbReference type="SUPFAM" id="SSF54001">
    <property type="entry name" value="Cysteine proteinases"/>
    <property type="match status" value="1"/>
</dbReference>
<evidence type="ECO:0000256" key="1">
    <source>
        <dbReference type="ARBA" id="ARBA00006547"/>
    </source>
</evidence>
<keyword evidence="3" id="KW-1185">Reference proteome</keyword>
<dbReference type="Gene3D" id="3.30.2140.10">
    <property type="entry name" value="Arylamine N-acetyltransferase"/>
    <property type="match status" value="1"/>
</dbReference>
<organism evidence="2 3">
    <name type="scientific">Zasmidium cellare</name>
    <name type="common">Wine cellar mold</name>
    <name type="synonym">Racodium cellare</name>
    <dbReference type="NCBI Taxonomy" id="395010"/>
    <lineage>
        <taxon>Eukaryota</taxon>
        <taxon>Fungi</taxon>
        <taxon>Dikarya</taxon>
        <taxon>Ascomycota</taxon>
        <taxon>Pezizomycotina</taxon>
        <taxon>Dothideomycetes</taxon>
        <taxon>Dothideomycetidae</taxon>
        <taxon>Mycosphaerellales</taxon>
        <taxon>Mycosphaerellaceae</taxon>
        <taxon>Zasmidium</taxon>
    </lineage>
</organism>
<dbReference type="InterPro" id="IPR038765">
    <property type="entry name" value="Papain-like_cys_pep_sf"/>
</dbReference>
<dbReference type="Pfam" id="PF00797">
    <property type="entry name" value="Acetyltransf_2"/>
    <property type="match status" value="1"/>
</dbReference>
<dbReference type="Proteomes" id="UP001305779">
    <property type="component" value="Unassembled WGS sequence"/>
</dbReference>
<accession>A0ABR0EVT0</accession>
<dbReference type="PANTHER" id="PTHR11786">
    <property type="entry name" value="N-HYDROXYARYLAMINE O-ACETYLTRANSFERASE"/>
    <property type="match status" value="1"/>
</dbReference>
<sequence>MASAYTRDQVVSYLDYIGLPKDLHNAPPTLDLLKQLHTYTISKLPYENLSLHYNPSHSIDLDPQQLFAKIVTNNRGRGGFCMEIALLEDHIYGKIMLVNHLVRRNLGGKTETVQTLETEKDRVDALKHWFEITLTEDEKTAIKDSAQRLAY</sequence>
<protein>
    <recommendedName>
        <fullName evidence="4">Arylamine N-acetyltransferase</fullName>
    </recommendedName>
</protein>
<evidence type="ECO:0000313" key="3">
    <source>
        <dbReference type="Proteomes" id="UP001305779"/>
    </source>
</evidence>
<dbReference type="EMBL" id="JAXOVC010000002">
    <property type="protein sequence ID" value="KAK4505200.1"/>
    <property type="molecule type" value="Genomic_DNA"/>
</dbReference>
<comment type="caution">
    <text evidence="2">The sequence shown here is derived from an EMBL/GenBank/DDBJ whole genome shotgun (WGS) entry which is preliminary data.</text>
</comment>
<proteinExistence type="inferred from homology"/>